<accession>A0A0W0THB5</accession>
<evidence type="ECO:0000313" key="5">
    <source>
        <dbReference type="Proteomes" id="UP000251942"/>
    </source>
</evidence>
<proteinExistence type="predicted"/>
<evidence type="ECO:0000313" key="2">
    <source>
        <dbReference type="EMBL" id="KTC94861.1"/>
    </source>
</evidence>
<dbReference type="RefSeq" id="WP_058447377.1">
    <property type="nucleotide sequence ID" value="NZ_CAAAHT010000033.1"/>
</dbReference>
<dbReference type="Proteomes" id="UP000054698">
    <property type="component" value="Unassembled WGS sequence"/>
</dbReference>
<keyword evidence="1" id="KW-1133">Transmembrane helix</keyword>
<evidence type="ECO:0000313" key="3">
    <source>
        <dbReference type="EMBL" id="SPX62055.1"/>
    </source>
</evidence>
<organism evidence="2 4">
    <name type="scientific">Legionella feeleii</name>
    <dbReference type="NCBI Taxonomy" id="453"/>
    <lineage>
        <taxon>Bacteria</taxon>
        <taxon>Pseudomonadati</taxon>
        <taxon>Pseudomonadota</taxon>
        <taxon>Gammaproteobacteria</taxon>
        <taxon>Legionellales</taxon>
        <taxon>Legionellaceae</taxon>
        <taxon>Legionella</taxon>
    </lineage>
</organism>
<dbReference type="OrthoDB" id="5652587at2"/>
<feature type="transmembrane region" description="Helical" evidence="1">
    <location>
        <begin position="21"/>
        <end position="45"/>
    </location>
</feature>
<keyword evidence="4" id="KW-1185">Reference proteome</keyword>
<dbReference type="AlphaFoldDB" id="A0A0W0THB5"/>
<gene>
    <name evidence="2" type="ORF">Lfee_2525</name>
    <name evidence="3" type="ORF">NCTC12022_02812</name>
</gene>
<dbReference type="PATRIC" id="fig|453.4.peg.2769"/>
<keyword evidence="1" id="KW-0472">Membrane</keyword>
<protein>
    <submittedName>
        <fullName evidence="2">Uncharacterized protein</fullName>
    </submittedName>
</protein>
<keyword evidence="1" id="KW-0812">Transmembrane</keyword>
<name>A0A0W0THB5_9GAMM</name>
<sequence>MKEQLAGDFAKAFNEAGGQQALTYSGLIRFVALMCVILAILWSIVHFMSNEAKASEVFLVALGSRTVRLLIGLTVFIGLLTTKGS</sequence>
<evidence type="ECO:0000313" key="4">
    <source>
        <dbReference type="Proteomes" id="UP000054698"/>
    </source>
</evidence>
<reference evidence="3 5" key="2">
    <citation type="submission" date="2018-06" db="EMBL/GenBank/DDBJ databases">
        <authorList>
            <consortium name="Pathogen Informatics"/>
            <person name="Doyle S."/>
        </authorList>
    </citation>
    <scope>NUCLEOTIDE SEQUENCE [LARGE SCALE GENOMIC DNA]</scope>
    <source>
        <strain evidence="3 5">NCTC12022</strain>
    </source>
</reference>
<dbReference type="EMBL" id="UASS01000032">
    <property type="protein sequence ID" value="SPX62055.1"/>
    <property type="molecule type" value="Genomic_DNA"/>
</dbReference>
<evidence type="ECO:0000256" key="1">
    <source>
        <dbReference type="SAM" id="Phobius"/>
    </source>
</evidence>
<dbReference type="Proteomes" id="UP000251942">
    <property type="component" value="Unassembled WGS sequence"/>
</dbReference>
<dbReference type="STRING" id="453.Lfee_2525"/>
<reference evidence="2 4" key="1">
    <citation type="submission" date="2015-11" db="EMBL/GenBank/DDBJ databases">
        <title>Genomic analysis of 38 Legionella species identifies large and diverse effector repertoires.</title>
        <authorList>
            <person name="Burstein D."/>
            <person name="Amaro F."/>
            <person name="Zusman T."/>
            <person name="Lifshitz Z."/>
            <person name="Cohen O."/>
            <person name="Gilbert J.A."/>
            <person name="Pupko T."/>
            <person name="Shuman H.A."/>
            <person name="Segal G."/>
        </authorList>
    </citation>
    <scope>NUCLEOTIDE SEQUENCE [LARGE SCALE GENOMIC DNA]</scope>
    <source>
        <strain evidence="2 4">WO-44C</strain>
    </source>
</reference>
<dbReference type="EMBL" id="LNYB01000085">
    <property type="protein sequence ID" value="KTC94861.1"/>
    <property type="molecule type" value="Genomic_DNA"/>
</dbReference>
<feature type="transmembrane region" description="Helical" evidence="1">
    <location>
        <begin position="57"/>
        <end position="80"/>
    </location>
</feature>